<feature type="transmembrane region" description="Helical" evidence="6">
    <location>
        <begin position="181"/>
        <end position="203"/>
    </location>
</feature>
<keyword evidence="2 6" id="KW-1003">Cell membrane</keyword>
<reference evidence="8 9" key="1">
    <citation type="journal article" date="2020" name="Carbohydr. Polym.">
        <title>Characterization and optimization of production of bacterial cellulose from strain CGMCC 17276 based on whole-genome analysis.</title>
        <authorList>
            <person name="Lu T."/>
            <person name="Gao H."/>
            <person name="Liao B."/>
            <person name="Wu J."/>
            <person name="Zhang W."/>
            <person name="Huang J."/>
            <person name="Liu M."/>
            <person name="Huang J."/>
            <person name="Chang Z."/>
            <person name="Jin M."/>
            <person name="Yi Z."/>
            <person name="Jiang D."/>
        </authorList>
    </citation>
    <scope>NUCLEOTIDE SEQUENCE [LARGE SCALE GENOMIC DNA]</scope>
    <source>
        <strain evidence="8 9">CGMCC 17276</strain>
    </source>
</reference>
<evidence type="ECO:0000313" key="8">
    <source>
        <dbReference type="EMBL" id="QHC34985.1"/>
    </source>
</evidence>
<evidence type="ECO:0000256" key="5">
    <source>
        <dbReference type="ARBA" id="ARBA00023136"/>
    </source>
</evidence>
<dbReference type="InterPro" id="IPR032816">
    <property type="entry name" value="VTT_dom"/>
</dbReference>
<proteinExistence type="inferred from homology"/>
<keyword evidence="3 6" id="KW-0812">Transmembrane</keyword>
<dbReference type="PANTHER" id="PTHR12677:SF59">
    <property type="entry name" value="GOLGI APPARATUS MEMBRANE PROTEIN TVP38-RELATED"/>
    <property type="match status" value="1"/>
</dbReference>
<dbReference type="RefSeq" id="WP_159261335.1">
    <property type="nucleotide sequence ID" value="NZ_CP041348.1"/>
</dbReference>
<comment type="subcellular location">
    <subcellularLocation>
        <location evidence="1 6">Cell membrane</location>
        <topology evidence="1 6">Multi-pass membrane protein</topology>
    </subcellularLocation>
</comment>
<dbReference type="Pfam" id="PF09335">
    <property type="entry name" value="VTT_dom"/>
    <property type="match status" value="1"/>
</dbReference>
<dbReference type="InterPro" id="IPR015414">
    <property type="entry name" value="TMEM64"/>
</dbReference>
<feature type="transmembrane region" description="Helical" evidence="6">
    <location>
        <begin position="63"/>
        <end position="96"/>
    </location>
</feature>
<dbReference type="AlphaFoldDB" id="A0A857FLE6"/>
<feature type="transmembrane region" description="Helical" evidence="6">
    <location>
        <begin position="23"/>
        <end position="42"/>
    </location>
</feature>
<feature type="transmembrane region" description="Helical" evidence="6">
    <location>
        <begin position="215"/>
        <end position="236"/>
    </location>
</feature>
<organism evidence="8 9">
    <name type="scientific">Komagataeibacter xylinus</name>
    <name type="common">Gluconacetobacter xylinus</name>
    <dbReference type="NCBI Taxonomy" id="28448"/>
    <lineage>
        <taxon>Bacteria</taxon>
        <taxon>Pseudomonadati</taxon>
        <taxon>Pseudomonadota</taxon>
        <taxon>Alphaproteobacteria</taxon>
        <taxon>Acetobacterales</taxon>
        <taxon>Acetobacteraceae</taxon>
        <taxon>Komagataeibacter</taxon>
    </lineage>
</organism>
<keyword evidence="4 6" id="KW-1133">Transmembrane helix</keyword>
<dbReference type="GO" id="GO:0005886">
    <property type="term" value="C:plasma membrane"/>
    <property type="evidence" value="ECO:0007669"/>
    <property type="project" value="UniProtKB-SubCell"/>
</dbReference>
<evidence type="ECO:0000259" key="7">
    <source>
        <dbReference type="Pfam" id="PF09335"/>
    </source>
</evidence>
<feature type="transmembrane region" description="Helical" evidence="6">
    <location>
        <begin position="102"/>
        <end position="124"/>
    </location>
</feature>
<evidence type="ECO:0000256" key="6">
    <source>
        <dbReference type="RuleBase" id="RU366058"/>
    </source>
</evidence>
<dbReference type="PANTHER" id="PTHR12677">
    <property type="entry name" value="GOLGI APPARATUS MEMBRANE PROTEIN TVP38-RELATED"/>
    <property type="match status" value="1"/>
</dbReference>
<dbReference type="EMBL" id="CP041348">
    <property type="protein sequence ID" value="QHC34985.1"/>
    <property type="molecule type" value="Genomic_DNA"/>
</dbReference>
<evidence type="ECO:0000256" key="1">
    <source>
        <dbReference type="ARBA" id="ARBA00004651"/>
    </source>
</evidence>
<evidence type="ECO:0000313" key="9">
    <source>
        <dbReference type="Proteomes" id="UP000464674"/>
    </source>
</evidence>
<dbReference type="OrthoDB" id="9779114at2"/>
<dbReference type="Proteomes" id="UP000464674">
    <property type="component" value="Chromosome"/>
</dbReference>
<feature type="domain" description="VTT" evidence="7">
    <location>
        <begin position="83"/>
        <end position="200"/>
    </location>
</feature>
<sequence length="251" mass="26771">MSQSLKTDGEDNLDGATDRVSRIKLFLLFSAFALLGGGLLVARRTGMSLSIQDMLSGLHGDRAWQGWIVCELIQILVALCGILPASATAMGIGAAYGIVDGFLLAAPATMIGALLSFVLARSFLRGFINRLLRRKAWLDKIDHVLSAEGWKIACLFRLSPIMPFSLTSYALGMSALSLRDYMIGTLASLPALLGYIAMGALTARSLTSVGGGSASWIHATILIVGAIATFALVWHLNRVISRILSTDRTTA</sequence>
<gene>
    <name evidence="8" type="ORF">FMA36_05215</name>
</gene>
<name>A0A857FLE6_KOMXY</name>
<comment type="similarity">
    <text evidence="6">Belongs to the TVP38/TMEM64 family.</text>
</comment>
<accession>A0A857FLE6</accession>
<keyword evidence="5 6" id="KW-0472">Membrane</keyword>
<evidence type="ECO:0000256" key="2">
    <source>
        <dbReference type="ARBA" id="ARBA00022475"/>
    </source>
</evidence>
<protein>
    <recommendedName>
        <fullName evidence="6">TVP38/TMEM64 family membrane protein</fullName>
    </recommendedName>
</protein>
<evidence type="ECO:0000256" key="4">
    <source>
        <dbReference type="ARBA" id="ARBA00022989"/>
    </source>
</evidence>
<evidence type="ECO:0000256" key="3">
    <source>
        <dbReference type="ARBA" id="ARBA00022692"/>
    </source>
</evidence>